<evidence type="ECO:0000256" key="1">
    <source>
        <dbReference type="SAM" id="MobiDB-lite"/>
    </source>
</evidence>
<evidence type="ECO:0000313" key="3">
    <source>
        <dbReference type="Proteomes" id="UP000254866"/>
    </source>
</evidence>
<dbReference type="EMBL" id="NPIC01000009">
    <property type="protein sequence ID" value="RDL33136.1"/>
    <property type="molecule type" value="Genomic_DNA"/>
</dbReference>
<gene>
    <name evidence="2" type="ORF">BP5553_08575</name>
</gene>
<feature type="compositionally biased region" description="Polar residues" evidence="1">
    <location>
        <begin position="21"/>
        <end position="36"/>
    </location>
</feature>
<comment type="caution">
    <text evidence="2">The sequence shown here is derived from an EMBL/GenBank/DDBJ whole genome shotgun (WGS) entry which is preliminary data.</text>
</comment>
<dbReference type="OrthoDB" id="5428138at2759"/>
<feature type="region of interest" description="Disordered" evidence="1">
    <location>
        <begin position="1"/>
        <end position="49"/>
    </location>
</feature>
<protein>
    <submittedName>
        <fullName evidence="2">Uncharacterized protein</fullName>
    </submittedName>
</protein>
<dbReference type="RefSeq" id="XP_031866629.1">
    <property type="nucleotide sequence ID" value="XM_032017198.1"/>
</dbReference>
<reference evidence="2 3" key="1">
    <citation type="journal article" date="2018" name="IMA Fungus">
        <title>IMA Genome-F 9: Draft genome sequence of Annulohypoxylon stygium, Aspergillus mulundensis, Berkeleyomyces basicola (syn. Thielaviopsis basicola), Ceratocystis smalleyi, two Cercospora beticola strains, Coleophoma cylindrospora, Fusarium fracticaudum, Phialophora cf. hyalina, and Morchella septimelata.</title>
        <authorList>
            <person name="Wingfield B.D."/>
            <person name="Bills G.F."/>
            <person name="Dong Y."/>
            <person name="Huang W."/>
            <person name="Nel W.J."/>
            <person name="Swalarsk-Parry B.S."/>
            <person name="Vaghefi N."/>
            <person name="Wilken P.M."/>
            <person name="An Z."/>
            <person name="de Beer Z.W."/>
            <person name="De Vos L."/>
            <person name="Chen L."/>
            <person name="Duong T.A."/>
            <person name="Gao Y."/>
            <person name="Hammerbacher A."/>
            <person name="Kikkert J.R."/>
            <person name="Li Y."/>
            <person name="Li H."/>
            <person name="Li K."/>
            <person name="Li Q."/>
            <person name="Liu X."/>
            <person name="Ma X."/>
            <person name="Naidoo K."/>
            <person name="Pethybridge S.J."/>
            <person name="Sun J."/>
            <person name="Steenkamp E.T."/>
            <person name="van der Nest M.A."/>
            <person name="van Wyk S."/>
            <person name="Wingfield M.J."/>
            <person name="Xiong C."/>
            <person name="Yue Q."/>
            <person name="Zhang X."/>
        </authorList>
    </citation>
    <scope>NUCLEOTIDE SEQUENCE [LARGE SCALE GENOMIC DNA]</scope>
    <source>
        <strain evidence="2 3">BP 5553</strain>
    </source>
</reference>
<dbReference type="Proteomes" id="UP000254866">
    <property type="component" value="Unassembled WGS sequence"/>
</dbReference>
<accession>A0A370TEM6</accession>
<dbReference type="STRING" id="2656787.A0A370TEM6"/>
<organism evidence="2 3">
    <name type="scientific">Venustampulla echinocandica</name>
    <dbReference type="NCBI Taxonomy" id="2656787"/>
    <lineage>
        <taxon>Eukaryota</taxon>
        <taxon>Fungi</taxon>
        <taxon>Dikarya</taxon>
        <taxon>Ascomycota</taxon>
        <taxon>Pezizomycotina</taxon>
        <taxon>Leotiomycetes</taxon>
        <taxon>Helotiales</taxon>
        <taxon>Pleuroascaceae</taxon>
        <taxon>Venustampulla</taxon>
    </lineage>
</organism>
<dbReference type="AlphaFoldDB" id="A0A370TEM6"/>
<name>A0A370TEM6_9HELO</name>
<keyword evidence="3" id="KW-1185">Reference proteome</keyword>
<dbReference type="GeneID" id="43601424"/>
<proteinExistence type="predicted"/>
<evidence type="ECO:0000313" key="2">
    <source>
        <dbReference type="EMBL" id="RDL33136.1"/>
    </source>
</evidence>
<sequence length="665" mass="75293">MPPAKNGGWGGGYSNKGKSVASHSTKGFAATQQNSDRSTRGHNMAKSVGARGSCVEWGGSNTTAEWDTCSPVKDWEAIKTAAEQVPKDATPAWGISEETGASAENWGNCDYLTYATEEWVDTRQPKTVEELIKERVDKALEGWPWVGIPSKLMTLGPIKINLYPDDQKPGEANPTLIAPAAEREYCPLFDLLFSNRLILDKVMGYVCQSHDSQWKFIATCSTAWNLIRPEVEGTVTELWDMSTGNFNGCDEDVGASVRPVLVIAPIRMSGSPLDYTGQIKNLYAMSLATNNVADNIRNIQFHRIPFLTTNLLDLLIPKMRNLEHLGVYKCELIHFGDTLTLMDIIKIDRPLEKKHSVNLDFYPNFHRGPIPGPQYYAGPYGVTWDNWNGNSLLGIWCMMSSILPIARRQGIDFTSKGTMFRKWLDDGPCWRIEETTKALLDPTYDTTALAALVDCSNPQHHGSVRLFTGHIGNRPEGYKWTTEKFPCFNCRAHRLGIFFWYGYIREARMHGGFDNNYPGLKCYGCLLDGILRGEQDHYKVYKQRIIQHWLIDSSPDNSYPSEFNKTDLPRALREFTEKNVAQRASRLQAARDAHIARFGFDRETQERQKAFTHKELNTKYGMRMRTPLVWDKNSDPKTKVYKNPGDAEWDCAPHSTSTMFAHGRW</sequence>